<evidence type="ECO:0000256" key="1">
    <source>
        <dbReference type="SAM" id="Phobius"/>
    </source>
</evidence>
<sequence length="61" mass="7263">MLCKPFLSLVPHFAAYSLICSVLFSHVLNGDLYAAFYLLYWNIFVLNEFYLWRSFTDNFVK</sequence>
<reference evidence="2" key="1">
    <citation type="submission" date="2018-02" db="EMBL/GenBank/DDBJ databases">
        <title>Rhizophora mucronata_Transcriptome.</title>
        <authorList>
            <person name="Meera S.P."/>
            <person name="Sreeshan A."/>
            <person name="Augustine A."/>
        </authorList>
    </citation>
    <scope>NUCLEOTIDE SEQUENCE</scope>
    <source>
        <tissue evidence="2">Leaf</tissue>
    </source>
</reference>
<dbReference type="EMBL" id="GGEC01084559">
    <property type="protein sequence ID" value="MBX65043.1"/>
    <property type="molecule type" value="Transcribed_RNA"/>
</dbReference>
<feature type="transmembrane region" description="Helical" evidence="1">
    <location>
        <begin position="7"/>
        <end position="28"/>
    </location>
</feature>
<name>A0A2P2QDG0_RHIMU</name>
<evidence type="ECO:0000313" key="2">
    <source>
        <dbReference type="EMBL" id="MBX65043.1"/>
    </source>
</evidence>
<accession>A0A2P2QDG0</accession>
<dbReference type="AlphaFoldDB" id="A0A2P2QDG0"/>
<keyword evidence="1" id="KW-0472">Membrane</keyword>
<protein>
    <submittedName>
        <fullName evidence="2">Uncharacterized protein</fullName>
    </submittedName>
</protein>
<keyword evidence="1" id="KW-0812">Transmembrane</keyword>
<proteinExistence type="predicted"/>
<organism evidence="2">
    <name type="scientific">Rhizophora mucronata</name>
    <name type="common">Asiatic mangrove</name>
    <dbReference type="NCBI Taxonomy" id="61149"/>
    <lineage>
        <taxon>Eukaryota</taxon>
        <taxon>Viridiplantae</taxon>
        <taxon>Streptophyta</taxon>
        <taxon>Embryophyta</taxon>
        <taxon>Tracheophyta</taxon>
        <taxon>Spermatophyta</taxon>
        <taxon>Magnoliopsida</taxon>
        <taxon>eudicotyledons</taxon>
        <taxon>Gunneridae</taxon>
        <taxon>Pentapetalae</taxon>
        <taxon>rosids</taxon>
        <taxon>fabids</taxon>
        <taxon>Malpighiales</taxon>
        <taxon>Rhizophoraceae</taxon>
        <taxon>Rhizophora</taxon>
    </lineage>
</organism>
<keyword evidence="1" id="KW-1133">Transmembrane helix</keyword>
<feature type="transmembrane region" description="Helical" evidence="1">
    <location>
        <begin position="34"/>
        <end position="52"/>
    </location>
</feature>